<keyword evidence="2" id="KW-1185">Reference proteome</keyword>
<dbReference type="InterPro" id="IPR028280">
    <property type="entry name" value="Njmu-R1"/>
</dbReference>
<dbReference type="GO" id="GO:0005802">
    <property type="term" value="C:trans-Golgi network"/>
    <property type="evidence" value="ECO:0007669"/>
    <property type="project" value="InterPro"/>
</dbReference>
<dbReference type="EMBL" id="JABSTU010000002">
    <property type="protein sequence ID" value="KAH8037167.1"/>
    <property type="molecule type" value="Genomic_DNA"/>
</dbReference>
<evidence type="ECO:0000313" key="1">
    <source>
        <dbReference type="EMBL" id="KAH8037167.1"/>
    </source>
</evidence>
<reference evidence="1" key="2">
    <citation type="submission" date="2021-09" db="EMBL/GenBank/DDBJ databases">
        <authorList>
            <person name="Jia N."/>
            <person name="Wang J."/>
            <person name="Shi W."/>
            <person name="Du L."/>
            <person name="Sun Y."/>
            <person name="Zhan W."/>
            <person name="Jiang J."/>
            <person name="Wang Q."/>
            <person name="Zhang B."/>
            <person name="Ji P."/>
            <person name="Sakyi L.B."/>
            <person name="Cui X."/>
            <person name="Yuan T."/>
            <person name="Jiang B."/>
            <person name="Yang W."/>
            <person name="Lam T.T.-Y."/>
            <person name="Chang Q."/>
            <person name="Ding S."/>
            <person name="Wang X."/>
            <person name="Zhu J."/>
            <person name="Ruan X."/>
            <person name="Zhao L."/>
            <person name="Wei J."/>
            <person name="Que T."/>
            <person name="Du C."/>
            <person name="Cheng J."/>
            <person name="Dai P."/>
            <person name="Han X."/>
            <person name="Huang E."/>
            <person name="Gao Y."/>
            <person name="Liu J."/>
            <person name="Shao H."/>
            <person name="Ye R."/>
            <person name="Li L."/>
            <person name="Wei W."/>
            <person name="Wang X."/>
            <person name="Wang C."/>
            <person name="Huo Q."/>
            <person name="Li W."/>
            <person name="Guo W."/>
            <person name="Chen H."/>
            <person name="Chen S."/>
            <person name="Zhou L."/>
            <person name="Zhou L."/>
            <person name="Ni X."/>
            <person name="Tian J."/>
            <person name="Zhou Y."/>
            <person name="Sheng Y."/>
            <person name="Liu T."/>
            <person name="Pan Y."/>
            <person name="Xia L."/>
            <person name="Li J."/>
            <person name="Zhao F."/>
            <person name="Cao W."/>
        </authorList>
    </citation>
    <scope>NUCLEOTIDE SEQUENCE</scope>
    <source>
        <strain evidence="1">Rmic-2018</strain>
        <tissue evidence="1">Larvae</tissue>
    </source>
</reference>
<dbReference type="Pfam" id="PF15053">
    <property type="entry name" value="Njmu-R1"/>
    <property type="match status" value="1"/>
</dbReference>
<dbReference type="Proteomes" id="UP000821866">
    <property type="component" value="Chromosome 10"/>
</dbReference>
<accession>A0A9J6ESG3</accession>
<sequence length="113" mass="12368">MADSLTSLPEKVGTVKGVRSIVADCLNVRSPGTIQNLNLVKRLVKEAENDHYALFNTYQFLKKCGYWEALLQRAINEGSVVATPEGREVIELLQERLAANALAGSQVPVRNSA</sequence>
<gene>
    <name evidence="1" type="ORF">HPB51_008849</name>
</gene>
<organism evidence="1 2">
    <name type="scientific">Rhipicephalus microplus</name>
    <name type="common">Cattle tick</name>
    <name type="synonym">Boophilus microplus</name>
    <dbReference type="NCBI Taxonomy" id="6941"/>
    <lineage>
        <taxon>Eukaryota</taxon>
        <taxon>Metazoa</taxon>
        <taxon>Ecdysozoa</taxon>
        <taxon>Arthropoda</taxon>
        <taxon>Chelicerata</taxon>
        <taxon>Arachnida</taxon>
        <taxon>Acari</taxon>
        <taxon>Parasitiformes</taxon>
        <taxon>Ixodida</taxon>
        <taxon>Ixodoidea</taxon>
        <taxon>Ixodidae</taxon>
        <taxon>Rhipicephalinae</taxon>
        <taxon>Rhipicephalus</taxon>
        <taxon>Boophilus</taxon>
    </lineage>
</organism>
<reference evidence="1" key="1">
    <citation type="journal article" date="2020" name="Cell">
        <title>Large-Scale Comparative Analyses of Tick Genomes Elucidate Their Genetic Diversity and Vector Capacities.</title>
        <authorList>
            <consortium name="Tick Genome and Microbiome Consortium (TIGMIC)"/>
            <person name="Jia N."/>
            <person name="Wang J."/>
            <person name="Shi W."/>
            <person name="Du L."/>
            <person name="Sun Y."/>
            <person name="Zhan W."/>
            <person name="Jiang J.F."/>
            <person name="Wang Q."/>
            <person name="Zhang B."/>
            <person name="Ji P."/>
            <person name="Bell-Sakyi L."/>
            <person name="Cui X.M."/>
            <person name="Yuan T.T."/>
            <person name="Jiang B.G."/>
            <person name="Yang W.F."/>
            <person name="Lam T.T."/>
            <person name="Chang Q.C."/>
            <person name="Ding S.J."/>
            <person name="Wang X.J."/>
            <person name="Zhu J.G."/>
            <person name="Ruan X.D."/>
            <person name="Zhao L."/>
            <person name="Wei J.T."/>
            <person name="Ye R.Z."/>
            <person name="Que T.C."/>
            <person name="Du C.H."/>
            <person name="Zhou Y.H."/>
            <person name="Cheng J.X."/>
            <person name="Dai P.F."/>
            <person name="Guo W.B."/>
            <person name="Han X.H."/>
            <person name="Huang E.J."/>
            <person name="Li L.F."/>
            <person name="Wei W."/>
            <person name="Gao Y.C."/>
            <person name="Liu J.Z."/>
            <person name="Shao H.Z."/>
            <person name="Wang X."/>
            <person name="Wang C.C."/>
            <person name="Yang T.C."/>
            <person name="Huo Q.B."/>
            <person name="Li W."/>
            <person name="Chen H.Y."/>
            <person name="Chen S.E."/>
            <person name="Zhou L.G."/>
            <person name="Ni X.B."/>
            <person name="Tian J.H."/>
            <person name="Sheng Y."/>
            <person name="Liu T."/>
            <person name="Pan Y.S."/>
            <person name="Xia L.Y."/>
            <person name="Li J."/>
            <person name="Zhao F."/>
            <person name="Cao W.C."/>
        </authorList>
    </citation>
    <scope>NUCLEOTIDE SEQUENCE</scope>
    <source>
        <strain evidence="1">Rmic-2018</strain>
    </source>
</reference>
<protein>
    <submittedName>
        <fullName evidence="1">Uncharacterized protein</fullName>
    </submittedName>
</protein>
<dbReference type="AlphaFoldDB" id="A0A9J6ESG3"/>
<dbReference type="GO" id="GO:0099041">
    <property type="term" value="P:vesicle tethering to Golgi"/>
    <property type="evidence" value="ECO:0007669"/>
    <property type="project" value="InterPro"/>
</dbReference>
<dbReference type="PANTHER" id="PTHR14416">
    <property type="entry name" value="PROTEIN NJMU-R1"/>
    <property type="match status" value="1"/>
</dbReference>
<dbReference type="PANTHER" id="PTHR14416:SF2">
    <property type="entry name" value="PROTEIN NJMU-R1"/>
    <property type="match status" value="1"/>
</dbReference>
<name>A0A9J6ESG3_RHIMP</name>
<dbReference type="VEuPathDB" id="VectorBase:LOC119180224"/>
<evidence type="ECO:0000313" key="2">
    <source>
        <dbReference type="Proteomes" id="UP000821866"/>
    </source>
</evidence>
<proteinExistence type="predicted"/>
<comment type="caution">
    <text evidence="1">The sequence shown here is derived from an EMBL/GenBank/DDBJ whole genome shotgun (WGS) entry which is preliminary data.</text>
</comment>